<dbReference type="Gene3D" id="3.40.50.720">
    <property type="entry name" value="NAD(P)-binding Rossmann-like Domain"/>
    <property type="match status" value="1"/>
</dbReference>
<evidence type="ECO:0000256" key="1">
    <source>
        <dbReference type="ARBA" id="ARBA00023002"/>
    </source>
</evidence>
<organism evidence="2 3">
    <name type="scientific">Halobacillus kuroshimensis</name>
    <dbReference type="NCBI Taxonomy" id="302481"/>
    <lineage>
        <taxon>Bacteria</taxon>
        <taxon>Bacillati</taxon>
        <taxon>Bacillota</taxon>
        <taxon>Bacilli</taxon>
        <taxon>Bacillales</taxon>
        <taxon>Bacillaceae</taxon>
        <taxon>Halobacillus</taxon>
    </lineage>
</organism>
<dbReference type="Proteomes" id="UP000663970">
    <property type="component" value="Unassembled WGS sequence"/>
</dbReference>
<dbReference type="NCBIfam" id="NF004846">
    <property type="entry name" value="PRK06197.1"/>
    <property type="match status" value="1"/>
</dbReference>
<dbReference type="PANTHER" id="PTHR43157">
    <property type="entry name" value="PHOSPHATIDYLINOSITOL-GLYCAN BIOSYNTHESIS CLASS F PROTEIN-RELATED"/>
    <property type="match status" value="1"/>
</dbReference>
<dbReference type="PRINTS" id="PR00081">
    <property type="entry name" value="GDHRDH"/>
</dbReference>
<dbReference type="EMBL" id="JAEKJY010000007">
    <property type="protein sequence ID" value="MBN8237141.1"/>
    <property type="molecule type" value="Genomic_DNA"/>
</dbReference>
<reference evidence="2 3" key="1">
    <citation type="submission" date="2020-12" db="EMBL/GenBank/DDBJ databases">
        <title>Oil enriched cultivation method for isolating marine PHA-producing bacteria.</title>
        <authorList>
            <person name="Zheng W."/>
            <person name="Yu S."/>
            <person name="Huang Y."/>
        </authorList>
    </citation>
    <scope>NUCLEOTIDE SEQUENCE [LARGE SCALE GENOMIC DNA]</scope>
    <source>
        <strain evidence="2 3">SY-2-6</strain>
    </source>
</reference>
<dbReference type="InterPro" id="IPR036291">
    <property type="entry name" value="NAD(P)-bd_dom_sf"/>
</dbReference>
<comment type="caution">
    <text evidence="2">The sequence shown here is derived from an EMBL/GenBank/DDBJ whole genome shotgun (WGS) entry which is preliminary data.</text>
</comment>
<sequence>MNVTEWSVPSIPSMEGKVVVVTGGNGGLGLEAVKVLGEKGATVIMASRSKKRGEEAADLLKRKKADIIVDVMELDLADLDSVASFAEQFKGKYDRLDILMNNAGVMTTPYGKTKNGFELQFGTNHLGHFALTARLFERLAATDGSRVVTISSNAHKSGSVNFENLMFEQGKGYTPMKSYSRSKFANLLFAFELQRRIDQAGLSIKSLGAHPGGAQTDLARHIEDRFLYKALSGVLKRVTQSAYEGALPGIRAATDPDLEGGRYLGPSGFMEMKGDPVVVKPKTETLDVVDAEELWAESERLTGISFPVTK</sequence>
<gene>
    <name evidence="2" type="ORF">JF544_17990</name>
</gene>
<dbReference type="Pfam" id="PF00106">
    <property type="entry name" value="adh_short"/>
    <property type="match status" value="1"/>
</dbReference>
<keyword evidence="1" id="KW-0560">Oxidoreductase</keyword>
<accession>A0ABS3E0M8</accession>
<dbReference type="RefSeq" id="WP_206935876.1">
    <property type="nucleotide sequence ID" value="NZ_JAEKJY010000007.1"/>
</dbReference>
<evidence type="ECO:0000313" key="2">
    <source>
        <dbReference type="EMBL" id="MBN8237141.1"/>
    </source>
</evidence>
<protein>
    <submittedName>
        <fullName evidence="2">SDR family NAD(P)-dependent oxidoreductase</fullName>
    </submittedName>
</protein>
<dbReference type="CDD" id="cd05327">
    <property type="entry name" value="retinol-DH_like_SDR_c_like"/>
    <property type="match status" value="1"/>
</dbReference>
<dbReference type="InterPro" id="IPR002347">
    <property type="entry name" value="SDR_fam"/>
</dbReference>
<name>A0ABS3E0M8_9BACI</name>
<keyword evidence="3" id="KW-1185">Reference proteome</keyword>
<evidence type="ECO:0000313" key="3">
    <source>
        <dbReference type="Proteomes" id="UP000663970"/>
    </source>
</evidence>
<proteinExistence type="predicted"/>
<dbReference type="SUPFAM" id="SSF51735">
    <property type="entry name" value="NAD(P)-binding Rossmann-fold domains"/>
    <property type="match status" value="1"/>
</dbReference>
<dbReference type="PANTHER" id="PTHR43157:SF31">
    <property type="entry name" value="PHOSPHATIDYLINOSITOL-GLYCAN BIOSYNTHESIS CLASS F PROTEIN"/>
    <property type="match status" value="1"/>
</dbReference>